<evidence type="ECO:0000313" key="3">
    <source>
        <dbReference type="Proteomes" id="UP001396334"/>
    </source>
</evidence>
<evidence type="ECO:0000313" key="2">
    <source>
        <dbReference type="EMBL" id="KAK9009964.1"/>
    </source>
</evidence>
<organism evidence="2 3">
    <name type="scientific">Hibiscus sabdariffa</name>
    <name type="common">roselle</name>
    <dbReference type="NCBI Taxonomy" id="183260"/>
    <lineage>
        <taxon>Eukaryota</taxon>
        <taxon>Viridiplantae</taxon>
        <taxon>Streptophyta</taxon>
        <taxon>Embryophyta</taxon>
        <taxon>Tracheophyta</taxon>
        <taxon>Spermatophyta</taxon>
        <taxon>Magnoliopsida</taxon>
        <taxon>eudicotyledons</taxon>
        <taxon>Gunneridae</taxon>
        <taxon>Pentapetalae</taxon>
        <taxon>rosids</taxon>
        <taxon>malvids</taxon>
        <taxon>Malvales</taxon>
        <taxon>Malvaceae</taxon>
        <taxon>Malvoideae</taxon>
        <taxon>Hibiscus</taxon>
    </lineage>
</organism>
<dbReference type="EMBL" id="JBBPBN010000024">
    <property type="protein sequence ID" value="KAK9009964.1"/>
    <property type="molecule type" value="Genomic_DNA"/>
</dbReference>
<evidence type="ECO:0000256" key="1">
    <source>
        <dbReference type="SAM" id="MobiDB-lite"/>
    </source>
</evidence>
<gene>
    <name evidence="2" type="ORF">V6N11_036484</name>
</gene>
<name>A0ABR2RAU3_9ROSI</name>
<keyword evidence="3" id="KW-1185">Reference proteome</keyword>
<protein>
    <recommendedName>
        <fullName evidence="4">RNase H type-1 domain-containing protein</fullName>
    </recommendedName>
</protein>
<sequence>MHNQSSSSEDSESIREEEQLEHEVSVGEDHRFDECREIGEKLSMDVGAVVGSGTLQEAEMDRVHEVEMGRASWRRNGLRDGQSCAHMVDVPVVVVDEQDVDGAGECDGLVLEGSNAEVVVSNGKNISSHCTQLPMEGSFEPIVSLSELSEDYRGKLELHFTEKGLVHSGFIQAEEPLGHFFVHGTAEWTRASCGGVLIFRGGTIRALFLGPVNGDCRIYAGIAAAREAVNLIITAGWSGKGKFVLVFDSLSLSNWFAFPLQRPWKFFNSLAEFDALSIKCKKLEYTYVPKEENGMAVHLAIDGLPRLICFSAWCPCADGSVPRVNVGAEKDDIPIAFGYTVVGERLDRAGVLYPVRAVKNTAAETFECRGYSRARAIDATLDFEEVLSQMNMFSEMPSRSR</sequence>
<evidence type="ECO:0008006" key="4">
    <source>
        <dbReference type="Google" id="ProtNLM"/>
    </source>
</evidence>
<proteinExistence type="predicted"/>
<comment type="caution">
    <text evidence="2">The sequence shown here is derived from an EMBL/GenBank/DDBJ whole genome shotgun (WGS) entry which is preliminary data.</text>
</comment>
<dbReference type="Proteomes" id="UP001396334">
    <property type="component" value="Unassembled WGS sequence"/>
</dbReference>
<feature type="compositionally biased region" description="Basic and acidic residues" evidence="1">
    <location>
        <begin position="12"/>
        <end position="30"/>
    </location>
</feature>
<reference evidence="2 3" key="1">
    <citation type="journal article" date="2024" name="G3 (Bethesda)">
        <title>Genome assembly of Hibiscus sabdariffa L. provides insights into metabolisms of medicinal natural products.</title>
        <authorList>
            <person name="Kim T."/>
        </authorList>
    </citation>
    <scope>NUCLEOTIDE SEQUENCE [LARGE SCALE GENOMIC DNA]</scope>
    <source>
        <strain evidence="2">TK-2024</strain>
        <tissue evidence="2">Old leaves</tissue>
    </source>
</reference>
<feature type="region of interest" description="Disordered" evidence="1">
    <location>
        <begin position="1"/>
        <end position="30"/>
    </location>
</feature>
<accession>A0ABR2RAU3</accession>